<name>W6MRB5_9ASCO</name>
<evidence type="ECO:0000256" key="1">
    <source>
        <dbReference type="SAM" id="MobiDB-lite"/>
    </source>
</evidence>
<feature type="domain" description="PEX14-like helix-turn-helix" evidence="3">
    <location>
        <begin position="5"/>
        <end position="87"/>
    </location>
</feature>
<dbReference type="InterPro" id="IPR058841">
    <property type="entry name" value="HTH_76"/>
</dbReference>
<feature type="compositionally biased region" description="Polar residues" evidence="1">
    <location>
        <begin position="167"/>
        <end position="176"/>
    </location>
</feature>
<sequence length="176" mass="19994">MDPQEKVYEAFYHYDFNSDEGYKQGLQQVYEQYIDMHNQQNPTEQITVDGIDKSAKSILSLQAKVFFFCQKTGDILSLDDYEVWKSKYESHSRPVTDTVTETAAEAPPYSSNYEHLVNLIMNNQPVPGIKQIPNVVLDPSTGSKHVLKERKKPWEVAEPTGGEEAVNETTSTEEAV</sequence>
<accession>W6MRB5</accession>
<evidence type="ECO:0000259" key="3">
    <source>
        <dbReference type="Pfam" id="PF25871"/>
    </source>
</evidence>
<reference evidence="4" key="1">
    <citation type="submission" date="2013-12" db="EMBL/GenBank/DDBJ databases">
        <authorList>
            <person name="Genoscope - CEA"/>
        </authorList>
    </citation>
    <scope>NUCLEOTIDE SEQUENCE</scope>
    <source>
        <strain evidence="4">CBS 1993</strain>
    </source>
</reference>
<protein>
    <submittedName>
        <fullName evidence="4">Uncharacterized protein</fullName>
    </submittedName>
</protein>
<dbReference type="OrthoDB" id="9936937at2759"/>
<dbReference type="PANTHER" id="PTHR36855">
    <property type="entry name" value="CHROMOSOME 10, WHOLE GENOME SHOTGUN SEQUENCE"/>
    <property type="match status" value="1"/>
</dbReference>
<keyword evidence="5" id="KW-1185">Reference proteome</keyword>
<dbReference type="GeneID" id="34521172"/>
<dbReference type="AlphaFoldDB" id="W6MRB5"/>
<dbReference type="RefSeq" id="XP_022459784.1">
    <property type="nucleotide sequence ID" value="XM_022602219.1"/>
</dbReference>
<dbReference type="HOGENOM" id="CLU_070882_2_1_1"/>
<dbReference type="EMBL" id="HG793128">
    <property type="protein sequence ID" value="CDK27792.1"/>
    <property type="molecule type" value="Genomic_DNA"/>
</dbReference>
<reference evidence="4" key="2">
    <citation type="submission" date="2014-02" db="EMBL/GenBank/DDBJ databases">
        <title>Complete DNA sequence of /Kuraishia capsulata/ illustrates novel genomic features among budding yeasts (/Saccharomycotina/).</title>
        <authorList>
            <person name="Morales L."/>
            <person name="Noel B."/>
            <person name="Porcel B."/>
            <person name="Marcet-Houben M."/>
            <person name="Hullo M-F."/>
            <person name="Sacerdot C."/>
            <person name="Tekaia F."/>
            <person name="Leh-Louis V."/>
            <person name="Despons L."/>
            <person name="Khanna V."/>
            <person name="Aury J-M."/>
            <person name="Barbe V."/>
            <person name="Couloux A."/>
            <person name="Labadie K."/>
            <person name="Pelletier E."/>
            <person name="Souciet J-L."/>
            <person name="Boekhout T."/>
            <person name="Gabaldon T."/>
            <person name="Wincker P."/>
            <person name="Dujon B."/>
        </authorList>
    </citation>
    <scope>NUCLEOTIDE SEQUENCE</scope>
    <source>
        <strain evidence="4">CBS 1993</strain>
    </source>
</reference>
<feature type="region of interest" description="Disordered" evidence="1">
    <location>
        <begin position="149"/>
        <end position="176"/>
    </location>
</feature>
<feature type="domain" description="Peroxisomal membrane protein PEX14-like KPWE" evidence="2">
    <location>
        <begin position="108"/>
        <end position="155"/>
    </location>
</feature>
<dbReference type="InterPro" id="IPR040554">
    <property type="entry name" value="KPWE_PEX14_dom"/>
</dbReference>
<dbReference type="STRING" id="1382522.W6MRB5"/>
<proteinExistence type="predicted"/>
<evidence type="ECO:0000313" key="5">
    <source>
        <dbReference type="Proteomes" id="UP000019384"/>
    </source>
</evidence>
<gene>
    <name evidence="4" type="ORF">KUCA_T00003771001</name>
</gene>
<organism evidence="4 5">
    <name type="scientific">Kuraishia capsulata CBS 1993</name>
    <dbReference type="NCBI Taxonomy" id="1382522"/>
    <lineage>
        <taxon>Eukaryota</taxon>
        <taxon>Fungi</taxon>
        <taxon>Dikarya</taxon>
        <taxon>Ascomycota</taxon>
        <taxon>Saccharomycotina</taxon>
        <taxon>Pichiomycetes</taxon>
        <taxon>Pichiales</taxon>
        <taxon>Pichiaceae</taxon>
        <taxon>Kuraishia</taxon>
    </lineage>
</organism>
<evidence type="ECO:0000259" key="2">
    <source>
        <dbReference type="Pfam" id="PF17733"/>
    </source>
</evidence>
<dbReference type="Proteomes" id="UP000019384">
    <property type="component" value="Unassembled WGS sequence"/>
</dbReference>
<evidence type="ECO:0000313" key="4">
    <source>
        <dbReference type="EMBL" id="CDK27792.1"/>
    </source>
</evidence>
<dbReference type="Pfam" id="PF25871">
    <property type="entry name" value="HTH_76"/>
    <property type="match status" value="1"/>
</dbReference>
<dbReference type="PANTHER" id="PTHR36855:SF1">
    <property type="entry name" value="PEROXISOME MEMBRANE ANCHOR PROTEIN PEX14P N-TERMINAL DOMAIN-CONTAINING PROTEIN"/>
    <property type="match status" value="1"/>
</dbReference>
<dbReference type="Pfam" id="PF17733">
    <property type="entry name" value="KPWE_dom"/>
    <property type="match status" value="1"/>
</dbReference>